<dbReference type="GeneID" id="43639573"/>
<reference evidence="1 2" key="1">
    <citation type="submission" date="2019-04" db="EMBL/GenBank/DDBJ databases">
        <title>Friends and foes A comparative genomics study of 23 Aspergillus species from section Flavi.</title>
        <authorList>
            <consortium name="DOE Joint Genome Institute"/>
            <person name="Kjaerbolling I."/>
            <person name="Vesth T."/>
            <person name="Frisvad J.C."/>
            <person name="Nybo J.L."/>
            <person name="Theobald S."/>
            <person name="Kildgaard S."/>
            <person name="Isbrandt T."/>
            <person name="Kuo A."/>
            <person name="Sato A."/>
            <person name="Lyhne E.K."/>
            <person name="Kogle M.E."/>
            <person name="Wiebenga A."/>
            <person name="Kun R.S."/>
            <person name="Lubbers R.J."/>
            <person name="Makela M.R."/>
            <person name="Barry K."/>
            <person name="Chovatia M."/>
            <person name="Clum A."/>
            <person name="Daum C."/>
            <person name="Haridas S."/>
            <person name="He G."/>
            <person name="LaButti K."/>
            <person name="Lipzen A."/>
            <person name="Mondo S."/>
            <person name="Riley R."/>
            <person name="Salamov A."/>
            <person name="Simmons B.A."/>
            <person name="Magnuson J.K."/>
            <person name="Henrissat B."/>
            <person name="Mortensen U.H."/>
            <person name="Larsen T.O."/>
            <person name="Devries R.P."/>
            <person name="Grigoriev I.V."/>
            <person name="Machida M."/>
            <person name="Baker S.E."/>
            <person name="Andersen M.R."/>
        </authorList>
    </citation>
    <scope>NUCLEOTIDE SEQUENCE [LARGE SCALE GENOMIC DNA]</scope>
    <source>
        <strain evidence="1 2">CBS 117625</strain>
    </source>
</reference>
<gene>
    <name evidence="1" type="ORF">BDV38DRAFT_254802</name>
</gene>
<evidence type="ECO:0000313" key="2">
    <source>
        <dbReference type="Proteomes" id="UP000325672"/>
    </source>
</evidence>
<protein>
    <submittedName>
        <fullName evidence="1">Uncharacterized protein</fullName>
    </submittedName>
</protein>
<dbReference type="Proteomes" id="UP000325672">
    <property type="component" value="Unassembled WGS sequence"/>
</dbReference>
<dbReference type="AlphaFoldDB" id="A0A5N6SN69"/>
<dbReference type="EMBL" id="ML743602">
    <property type="protein sequence ID" value="KAE8134604.1"/>
    <property type="molecule type" value="Genomic_DNA"/>
</dbReference>
<organism evidence="1 2">
    <name type="scientific">Aspergillus pseudotamarii</name>
    <dbReference type="NCBI Taxonomy" id="132259"/>
    <lineage>
        <taxon>Eukaryota</taxon>
        <taxon>Fungi</taxon>
        <taxon>Dikarya</taxon>
        <taxon>Ascomycota</taxon>
        <taxon>Pezizomycotina</taxon>
        <taxon>Eurotiomycetes</taxon>
        <taxon>Eurotiomycetidae</taxon>
        <taxon>Eurotiales</taxon>
        <taxon>Aspergillaceae</taxon>
        <taxon>Aspergillus</taxon>
        <taxon>Aspergillus subgen. Circumdati</taxon>
    </lineage>
</organism>
<keyword evidence="2" id="KW-1185">Reference proteome</keyword>
<dbReference type="RefSeq" id="XP_031910667.1">
    <property type="nucleotide sequence ID" value="XM_032055363.1"/>
</dbReference>
<name>A0A5N6SN69_ASPPS</name>
<proteinExistence type="predicted"/>
<accession>A0A5N6SN69</accession>
<sequence>MDRQGQKSSADATQRGRCIKLVGECWRKSRLGGLGDEGLEARDDAEPWSIGSAHGYHPWMISI</sequence>
<evidence type="ECO:0000313" key="1">
    <source>
        <dbReference type="EMBL" id="KAE8134604.1"/>
    </source>
</evidence>